<dbReference type="GO" id="GO:0007265">
    <property type="term" value="P:Ras protein signal transduction"/>
    <property type="evidence" value="ECO:0007669"/>
    <property type="project" value="TreeGrafter"/>
</dbReference>
<dbReference type="GO" id="GO:0051301">
    <property type="term" value="P:cell division"/>
    <property type="evidence" value="ECO:0007669"/>
    <property type="project" value="UniProtKB-KW"/>
</dbReference>
<evidence type="ECO:0000259" key="4">
    <source>
        <dbReference type="PROSITE" id="PS50009"/>
    </source>
</evidence>
<dbReference type="InterPro" id="IPR001895">
    <property type="entry name" value="RASGEF_cat_dom"/>
</dbReference>
<keyword evidence="7" id="KW-1185">Reference proteome</keyword>
<dbReference type="SMART" id="SM00147">
    <property type="entry name" value="RasGEF"/>
    <property type="match status" value="1"/>
</dbReference>
<dbReference type="GO" id="GO:0005085">
    <property type="term" value="F:guanyl-nucleotide exchange factor activity"/>
    <property type="evidence" value="ECO:0007669"/>
    <property type="project" value="UniProtKB-KW"/>
</dbReference>
<dbReference type="Proteomes" id="UP000054408">
    <property type="component" value="Unassembled WGS sequence"/>
</dbReference>
<dbReference type="CDD" id="cd06224">
    <property type="entry name" value="REM"/>
    <property type="match status" value="1"/>
</dbReference>
<dbReference type="STRING" id="461836.A0A0L0DSH0"/>
<feature type="compositionally biased region" description="Low complexity" evidence="3">
    <location>
        <begin position="39"/>
        <end position="57"/>
    </location>
</feature>
<dbReference type="Pfam" id="PF00617">
    <property type="entry name" value="RasGEF"/>
    <property type="match status" value="1"/>
</dbReference>
<evidence type="ECO:0000313" key="6">
    <source>
        <dbReference type="EMBL" id="KNC54398.1"/>
    </source>
</evidence>
<feature type="domain" description="N-terminal Ras-GEF" evidence="5">
    <location>
        <begin position="204"/>
        <end position="335"/>
    </location>
</feature>
<name>A0A0L0DSH0_THETB</name>
<dbReference type="PROSITE" id="PS50212">
    <property type="entry name" value="RASGEF_NTER"/>
    <property type="match status" value="1"/>
</dbReference>
<feature type="compositionally biased region" description="Low complexity" evidence="3">
    <location>
        <begin position="183"/>
        <end position="195"/>
    </location>
</feature>
<dbReference type="PROSITE" id="PS50009">
    <property type="entry name" value="RASGEF_CAT"/>
    <property type="match status" value="1"/>
</dbReference>
<dbReference type="CDD" id="cd00155">
    <property type="entry name" value="RasGEF"/>
    <property type="match status" value="1"/>
</dbReference>
<dbReference type="GeneID" id="25568423"/>
<evidence type="ECO:0000259" key="5">
    <source>
        <dbReference type="PROSITE" id="PS50212"/>
    </source>
</evidence>
<reference evidence="6 7" key="1">
    <citation type="submission" date="2010-05" db="EMBL/GenBank/DDBJ databases">
        <title>The Genome Sequence of Thecamonas trahens ATCC 50062.</title>
        <authorList>
            <consortium name="The Broad Institute Genome Sequencing Platform"/>
            <person name="Russ C."/>
            <person name="Cuomo C."/>
            <person name="Shea T."/>
            <person name="Young S.K."/>
            <person name="Zeng Q."/>
            <person name="Koehrsen M."/>
            <person name="Haas B."/>
            <person name="Borodovsky M."/>
            <person name="Guigo R."/>
            <person name="Alvarado L."/>
            <person name="Berlin A."/>
            <person name="Bochicchio J."/>
            <person name="Borenstein D."/>
            <person name="Chapman S."/>
            <person name="Chen Z."/>
            <person name="Freedman E."/>
            <person name="Gellesch M."/>
            <person name="Goldberg J."/>
            <person name="Griggs A."/>
            <person name="Gujja S."/>
            <person name="Heilman E."/>
            <person name="Heiman D."/>
            <person name="Hepburn T."/>
            <person name="Howarth C."/>
            <person name="Jen D."/>
            <person name="Larson L."/>
            <person name="Mehta T."/>
            <person name="Park D."/>
            <person name="Pearson M."/>
            <person name="Roberts A."/>
            <person name="Saif S."/>
            <person name="Shenoy N."/>
            <person name="Sisk P."/>
            <person name="Stolte C."/>
            <person name="Sykes S."/>
            <person name="Thomson T."/>
            <person name="Walk T."/>
            <person name="White J."/>
            <person name="Yandava C."/>
            <person name="Burger G."/>
            <person name="Gray M.W."/>
            <person name="Holland P.W.H."/>
            <person name="King N."/>
            <person name="Lang F.B.F."/>
            <person name="Roger A.J."/>
            <person name="Ruiz-Trillo I."/>
            <person name="Lander E."/>
            <person name="Nusbaum C."/>
        </authorList>
    </citation>
    <scope>NUCLEOTIDE SEQUENCE [LARGE SCALE GENOMIC DNA]</scope>
    <source>
        <strain evidence="6 7">ATCC 50062</strain>
    </source>
</reference>
<dbReference type="OrthoDB" id="546434at2759"/>
<evidence type="ECO:0000256" key="1">
    <source>
        <dbReference type="ARBA" id="ARBA00022658"/>
    </source>
</evidence>
<feature type="domain" description="Ras-GEF" evidence="4">
    <location>
        <begin position="376"/>
        <end position="617"/>
    </location>
</feature>
<dbReference type="Gene3D" id="1.10.840.10">
    <property type="entry name" value="Ras guanine-nucleotide exchange factors catalytic domain"/>
    <property type="match status" value="1"/>
</dbReference>
<dbReference type="SUPFAM" id="SSF48366">
    <property type="entry name" value="Ras GEF"/>
    <property type="match status" value="1"/>
</dbReference>
<dbReference type="SMART" id="SM00229">
    <property type="entry name" value="RasGEFN"/>
    <property type="match status" value="1"/>
</dbReference>
<feature type="compositionally biased region" description="Basic residues" evidence="3">
    <location>
        <begin position="154"/>
        <end position="171"/>
    </location>
</feature>
<dbReference type="InterPro" id="IPR000651">
    <property type="entry name" value="Ras-like_Gua-exchang_fac_N"/>
</dbReference>
<dbReference type="GO" id="GO:0005886">
    <property type="term" value="C:plasma membrane"/>
    <property type="evidence" value="ECO:0007669"/>
    <property type="project" value="TreeGrafter"/>
</dbReference>
<feature type="region of interest" description="Disordered" evidence="3">
    <location>
        <begin position="33"/>
        <end position="89"/>
    </location>
</feature>
<dbReference type="AlphaFoldDB" id="A0A0L0DSH0"/>
<evidence type="ECO:0000256" key="2">
    <source>
        <dbReference type="PROSITE-ProRule" id="PRU00168"/>
    </source>
</evidence>
<dbReference type="Pfam" id="PF00618">
    <property type="entry name" value="RasGEF_N"/>
    <property type="match status" value="1"/>
</dbReference>
<dbReference type="InterPro" id="IPR036964">
    <property type="entry name" value="RASGEF_cat_dom_sf"/>
</dbReference>
<dbReference type="PROSITE" id="PS00720">
    <property type="entry name" value="RASGEF"/>
    <property type="match status" value="1"/>
</dbReference>
<dbReference type="OMA" id="FWISTHW"/>
<sequence length="630" mass="68452">MACVTCGVDVSQAYFERDSLLYCREHARSAFKVRGADESPASSASSNSSGRVSGPRGSLHRASASVPASDLAPATSSPPPDDERPPDGAAVMAPELVVDQRTSRVESAVIEPGKVVAALPLATEIDQADALAFLSQLMDEEDLSYYANLSKKDMKARKKRQKAEAKRRKKLAKETGASHPDAADTTSSSPSAHPSDAPDLKFDDGGAVVGGSPARLVERLTYERHPTPTYMQTFMLTFRSFATPRELVQLLARRFNTPTPATLSDEAKLEHYRQTLVPIRLRVLNAFKFWISTHWYDFEADDGLCDVVIAFARNTLAACMPGPAAAVVSKIERMRASGRESAVAQLARKQPKPVLPKVLKANPDLDIAAALAAGPDAALALRDIPPLELAPVCAVEPRECVSKQWSRVDAAGNSAAPNISAIAARFNTVSRWVASAIVSEPELKKRKALMAYFLKVAGKCAKLNNFNSTMAILAGFHSSAVYRLKMSWDGLPKSAAKAYAKLEALTNSASNYKQLRAALRKSNPPAVPYLGMFLTDLTFVEDGLPAYIDAADAAPSPRLINFTKLRKVATVIRGIQLFQHEPYSFVEVPALARFLRHDLHPLTDDDMYRLSLDIEPRGAYKSKSKSKSKS</sequence>
<accession>A0A0L0DSH0</accession>
<dbReference type="PANTHER" id="PTHR23113">
    <property type="entry name" value="GUANINE NUCLEOTIDE EXCHANGE FACTOR"/>
    <property type="match status" value="1"/>
</dbReference>
<dbReference type="eggNOG" id="KOG3417">
    <property type="taxonomic scope" value="Eukaryota"/>
</dbReference>
<proteinExistence type="predicted"/>
<feature type="region of interest" description="Disordered" evidence="3">
    <location>
        <begin position="153"/>
        <end position="204"/>
    </location>
</feature>
<keyword evidence="6" id="KW-0132">Cell division</keyword>
<keyword evidence="1 2" id="KW-0344">Guanine-nucleotide releasing factor</keyword>
<keyword evidence="6" id="KW-0131">Cell cycle</keyword>
<dbReference type="EMBL" id="GL349489">
    <property type="protein sequence ID" value="KNC54398.1"/>
    <property type="molecule type" value="Genomic_DNA"/>
</dbReference>
<gene>
    <name evidence="6" type="ORF">AMSG_10120</name>
</gene>
<dbReference type="InterPro" id="IPR008937">
    <property type="entry name" value="Ras-like_GEF"/>
</dbReference>
<dbReference type="InterPro" id="IPR019804">
    <property type="entry name" value="Ras_G-nucl-exch_fac_CS"/>
</dbReference>
<dbReference type="PANTHER" id="PTHR23113:SF368">
    <property type="entry name" value="CELL DIVISION CONTROL PROTEIN 25"/>
    <property type="match status" value="1"/>
</dbReference>
<evidence type="ECO:0000313" key="7">
    <source>
        <dbReference type="Proteomes" id="UP000054408"/>
    </source>
</evidence>
<dbReference type="InterPro" id="IPR023578">
    <property type="entry name" value="Ras_GEF_dom_sf"/>
</dbReference>
<dbReference type="RefSeq" id="XP_013753696.1">
    <property type="nucleotide sequence ID" value="XM_013898242.1"/>
</dbReference>
<organism evidence="6 7">
    <name type="scientific">Thecamonas trahens ATCC 50062</name>
    <dbReference type="NCBI Taxonomy" id="461836"/>
    <lineage>
        <taxon>Eukaryota</taxon>
        <taxon>Apusozoa</taxon>
        <taxon>Apusomonadida</taxon>
        <taxon>Apusomonadidae</taxon>
        <taxon>Thecamonas</taxon>
    </lineage>
</organism>
<evidence type="ECO:0000256" key="3">
    <source>
        <dbReference type="SAM" id="MobiDB-lite"/>
    </source>
</evidence>
<dbReference type="Gene3D" id="1.20.870.10">
    <property type="entry name" value="Son of sevenless (SoS) protein Chain: S domain 1"/>
    <property type="match status" value="1"/>
</dbReference>
<protein>
    <submittedName>
        <fullName evidence="6">Cell division control protein</fullName>
    </submittedName>
</protein>